<dbReference type="HOGENOM" id="CLU_018249_0_1_1"/>
<keyword evidence="1" id="KW-0812">Transmembrane</keyword>
<dbReference type="GeneID" id="27353426"/>
<feature type="signal peptide" evidence="2">
    <location>
        <begin position="1"/>
        <end position="25"/>
    </location>
</feature>
<gene>
    <name evidence="3" type="ORF">PV06_01352</name>
</gene>
<dbReference type="VEuPathDB" id="FungiDB:PV06_01352"/>
<reference evidence="3 4" key="1">
    <citation type="submission" date="2015-01" db="EMBL/GenBank/DDBJ databases">
        <title>The Genome Sequence of Exophiala oligosperma CBS72588.</title>
        <authorList>
            <consortium name="The Broad Institute Genomics Platform"/>
            <person name="Cuomo C."/>
            <person name="de Hoog S."/>
            <person name="Gorbushina A."/>
            <person name="Stielow B."/>
            <person name="Teixiera M."/>
            <person name="Abouelleil A."/>
            <person name="Chapman S.B."/>
            <person name="Priest M."/>
            <person name="Young S.K."/>
            <person name="Wortman J."/>
            <person name="Nusbaum C."/>
            <person name="Birren B."/>
        </authorList>
    </citation>
    <scope>NUCLEOTIDE SEQUENCE [LARGE SCALE GENOMIC DNA]</scope>
    <source>
        <strain evidence="3 4">CBS 72588</strain>
    </source>
</reference>
<keyword evidence="1" id="KW-0472">Membrane</keyword>
<name>A0A0D2CFU2_9EURO</name>
<proteinExistence type="predicted"/>
<evidence type="ECO:0000313" key="4">
    <source>
        <dbReference type="Proteomes" id="UP000053342"/>
    </source>
</evidence>
<organism evidence="3 4">
    <name type="scientific">Exophiala oligosperma</name>
    <dbReference type="NCBI Taxonomy" id="215243"/>
    <lineage>
        <taxon>Eukaryota</taxon>
        <taxon>Fungi</taxon>
        <taxon>Dikarya</taxon>
        <taxon>Ascomycota</taxon>
        <taxon>Pezizomycotina</taxon>
        <taxon>Eurotiomycetes</taxon>
        <taxon>Chaetothyriomycetidae</taxon>
        <taxon>Chaetothyriales</taxon>
        <taxon>Herpotrichiellaceae</taxon>
        <taxon>Exophiala</taxon>
    </lineage>
</organism>
<dbReference type="Proteomes" id="UP000053342">
    <property type="component" value="Unassembled WGS sequence"/>
</dbReference>
<dbReference type="OrthoDB" id="5427350at2759"/>
<feature type="transmembrane region" description="Helical" evidence="1">
    <location>
        <begin position="524"/>
        <end position="544"/>
    </location>
</feature>
<dbReference type="PANTHER" id="PTHR35340">
    <property type="entry name" value="PQQ ENZYME REPEAT PROTEIN-RELATED"/>
    <property type="match status" value="1"/>
</dbReference>
<evidence type="ECO:0000256" key="2">
    <source>
        <dbReference type="SAM" id="SignalP"/>
    </source>
</evidence>
<dbReference type="InterPro" id="IPR039535">
    <property type="entry name" value="ASST-like"/>
</dbReference>
<evidence type="ECO:0000313" key="3">
    <source>
        <dbReference type="EMBL" id="KIW48787.1"/>
    </source>
</evidence>
<dbReference type="AlphaFoldDB" id="A0A0D2CFU2"/>
<evidence type="ECO:0000256" key="1">
    <source>
        <dbReference type="SAM" id="Phobius"/>
    </source>
</evidence>
<evidence type="ECO:0008006" key="5">
    <source>
        <dbReference type="Google" id="ProtNLM"/>
    </source>
</evidence>
<dbReference type="EMBL" id="KN847332">
    <property type="protein sequence ID" value="KIW48787.1"/>
    <property type="molecule type" value="Genomic_DNA"/>
</dbReference>
<dbReference type="RefSeq" id="XP_016269003.1">
    <property type="nucleotide sequence ID" value="XM_016401950.1"/>
</dbReference>
<keyword evidence="2" id="KW-0732">Signal</keyword>
<dbReference type="Pfam" id="PF14269">
    <property type="entry name" value="Arylsulfotran_2"/>
    <property type="match status" value="1"/>
</dbReference>
<keyword evidence="4" id="KW-1185">Reference proteome</keyword>
<protein>
    <recommendedName>
        <fullName evidence="5">ASST-domain-containing protein</fullName>
    </recommendedName>
</protein>
<feature type="chain" id="PRO_5002239769" description="ASST-domain-containing protein" evidence="2">
    <location>
        <begin position="26"/>
        <end position="627"/>
    </location>
</feature>
<keyword evidence="1" id="KW-1133">Transmembrane helix</keyword>
<sequence length="627" mass="70517">MRSGHGLFLSVSSLLFCILPADVQAFSPKNGRLSSTLYDWGIYGPSPRQSYHSSELQPPLLNYARWDSRCDDSYTVLGPRGRMVSQPGPMIFDAEGELVWMEDTYGQALDVKVQSYRGEQYLTFWTGVDSGTFGTGRYIMLDPSYQVYKTVTPANDLEGDLHEFEFTDNGTALVTSYHATTADLTPFGIASPGWVYDSIFQEIDVETGVLIFEWRASEHYDIMDTFARRPDSSDRDDRAIGRERKSAWDFFHINSIDKDSQGNYYVSSRYMHSITCIGPAGDILWVLGGKRNQFRDTSDGKATDFKFQHHARIHENNTLTIFDNGKYDSKSDNAEYSRGIQVQLDLEKMTATLVGEYVHPSKILVGSQGSVQLLPDSGHAVVGWGYVPAFTEFDSDGSVLCDVHIAPSITWKLGWVKNYRASRTSSWVGKPATQPDVYLRPREGKVYVSWNGATEVSRWLLQGREGQGIHVDLVSVQKKGFESHIEITNDMPTFVRVVALDKQGNSLGLSEELDRTVGNAPSEVFKIVGVGVFIVSTVFLAWVLRRWIPGYERVREVVHDIQNKRFKGGMLVPKRLSIAKNGIQESDEDNMQDEEDFHDDVERGLLSGRSGATSVEELQPLYRQDEA</sequence>
<accession>A0A0D2CFU2</accession>
<dbReference type="PANTHER" id="PTHR35340:SF5">
    <property type="entry name" value="ASST-DOMAIN-CONTAINING PROTEIN"/>
    <property type="match status" value="1"/>
</dbReference>
<dbReference type="STRING" id="215243.A0A0D2CFU2"/>
<dbReference type="InterPro" id="IPR053143">
    <property type="entry name" value="Arylsulfate_ST"/>
</dbReference>